<keyword evidence="5 7" id="KW-1133">Transmembrane helix</keyword>
<evidence type="ECO:0000256" key="7">
    <source>
        <dbReference type="SAM" id="Phobius"/>
    </source>
</evidence>
<evidence type="ECO:0000256" key="2">
    <source>
        <dbReference type="ARBA" id="ARBA00008193"/>
    </source>
</evidence>
<feature type="transmembrane region" description="Helical" evidence="7">
    <location>
        <begin position="38"/>
        <end position="54"/>
    </location>
</feature>
<evidence type="ECO:0000256" key="5">
    <source>
        <dbReference type="ARBA" id="ARBA00022989"/>
    </source>
</evidence>
<feature type="transmembrane region" description="Helical" evidence="7">
    <location>
        <begin position="74"/>
        <end position="92"/>
    </location>
</feature>
<dbReference type="PANTHER" id="PTHR30506">
    <property type="entry name" value="INNER MEMBRANE PROTEIN"/>
    <property type="match status" value="1"/>
</dbReference>
<dbReference type="InterPro" id="IPR005115">
    <property type="entry name" value="Gly_transporter"/>
</dbReference>
<dbReference type="Proteomes" id="UP000601990">
    <property type="component" value="Unassembled WGS sequence"/>
</dbReference>
<proteinExistence type="inferred from homology"/>
<evidence type="ECO:0000256" key="4">
    <source>
        <dbReference type="ARBA" id="ARBA00022692"/>
    </source>
</evidence>
<comment type="similarity">
    <text evidence="2">Belongs to the UPF0126 family.</text>
</comment>
<keyword evidence="10" id="KW-1185">Reference proteome</keyword>
<protein>
    <submittedName>
        <fullName evidence="9">Trimeric intracellular cation channel family protein</fullName>
    </submittedName>
</protein>
<evidence type="ECO:0000256" key="3">
    <source>
        <dbReference type="ARBA" id="ARBA00022475"/>
    </source>
</evidence>
<feature type="transmembrane region" description="Helical" evidence="7">
    <location>
        <begin position="182"/>
        <end position="203"/>
    </location>
</feature>
<comment type="caution">
    <text evidence="9">The sequence shown here is derived from an EMBL/GenBank/DDBJ whole genome shotgun (WGS) entry which is preliminary data.</text>
</comment>
<dbReference type="RefSeq" id="WP_247002840.1">
    <property type="nucleotide sequence ID" value="NZ_WTVH02000008.1"/>
</dbReference>
<evidence type="ECO:0000313" key="10">
    <source>
        <dbReference type="Proteomes" id="UP000601990"/>
    </source>
</evidence>
<feature type="transmembrane region" description="Helical" evidence="7">
    <location>
        <begin position="158"/>
        <end position="176"/>
    </location>
</feature>
<keyword evidence="3" id="KW-1003">Cell membrane</keyword>
<evidence type="ECO:0000313" key="9">
    <source>
        <dbReference type="EMBL" id="NMF93109.1"/>
    </source>
</evidence>
<keyword evidence="4 7" id="KW-0812">Transmembrane</keyword>
<feature type="domain" description="Glycine transporter" evidence="8">
    <location>
        <begin position="19"/>
        <end position="88"/>
    </location>
</feature>
<feature type="transmembrane region" description="Helical" evidence="7">
    <location>
        <begin position="12"/>
        <end position="31"/>
    </location>
</feature>
<keyword evidence="6 7" id="KW-0472">Membrane</keyword>
<feature type="transmembrane region" description="Helical" evidence="7">
    <location>
        <begin position="125"/>
        <end position="146"/>
    </location>
</feature>
<organism evidence="9 10">
    <name type="scientific">Aromatoleum buckelii</name>
    <dbReference type="NCBI Taxonomy" id="200254"/>
    <lineage>
        <taxon>Bacteria</taxon>
        <taxon>Pseudomonadati</taxon>
        <taxon>Pseudomonadota</taxon>
        <taxon>Betaproteobacteria</taxon>
        <taxon>Rhodocyclales</taxon>
        <taxon>Rhodocyclaceae</taxon>
        <taxon>Aromatoleum</taxon>
    </lineage>
</organism>
<feature type="domain" description="Glycine transporter" evidence="8">
    <location>
        <begin position="102"/>
        <end position="174"/>
    </location>
</feature>
<accession>A0ABX1MYN6</accession>
<sequence>MLFSRPMIPIDILVYGIGLAGVAAQAAAGVLEAGRKPFDLFGVVIVALAAALGGGSLRDLLLDRTVFWIADQSYLITALTAGFATFALVRFVRLPGKLFLLPDAVGLALFTVSGTQAALALGTPWLVASLMGVVTGVFGGIVRDVLCNEVPLVFSGELYATASWAGALLLIAMKASGATPGMSALAAGVLVLVVRLGAMRFGWRLPVFSARL</sequence>
<comment type="subcellular location">
    <subcellularLocation>
        <location evidence="1">Cell membrane</location>
        <topology evidence="1">Multi-pass membrane protein</topology>
    </subcellularLocation>
</comment>
<evidence type="ECO:0000256" key="6">
    <source>
        <dbReference type="ARBA" id="ARBA00023136"/>
    </source>
</evidence>
<reference evidence="9" key="1">
    <citation type="submission" date="2019-12" db="EMBL/GenBank/DDBJ databases">
        <title>Comparative genomics gives insights into the taxonomy of the Azoarcus-Aromatoleum group and reveals separate origins of nif in the plant-associated Azoarcus and non-plant-associated Aromatoleum sub-groups.</title>
        <authorList>
            <person name="Lafos M."/>
            <person name="Maluk M."/>
            <person name="Batista M."/>
            <person name="Junghare M."/>
            <person name="Carmona M."/>
            <person name="Faoro H."/>
            <person name="Cruz L.M."/>
            <person name="Battistoni F."/>
            <person name="De Souza E."/>
            <person name="Pedrosa F."/>
            <person name="Chen W.-M."/>
            <person name="Poole P.S."/>
            <person name="Dixon R.A."/>
            <person name="James E.K."/>
        </authorList>
    </citation>
    <scope>NUCLEOTIDE SEQUENCE</scope>
    <source>
        <strain evidence="9">U120</strain>
    </source>
</reference>
<gene>
    <name evidence="9" type="ORF">GO608_07180</name>
</gene>
<dbReference type="EMBL" id="WTVH01000010">
    <property type="protein sequence ID" value="NMF93109.1"/>
    <property type="molecule type" value="Genomic_DNA"/>
</dbReference>
<name>A0ABX1MYN6_9RHOO</name>
<dbReference type="Pfam" id="PF03458">
    <property type="entry name" value="Gly_transporter"/>
    <property type="match status" value="2"/>
</dbReference>
<evidence type="ECO:0000259" key="8">
    <source>
        <dbReference type="Pfam" id="PF03458"/>
    </source>
</evidence>
<dbReference type="PANTHER" id="PTHR30506:SF3">
    <property type="entry name" value="UPF0126 INNER MEMBRANE PROTEIN YADS-RELATED"/>
    <property type="match status" value="1"/>
</dbReference>
<evidence type="ECO:0000256" key="1">
    <source>
        <dbReference type="ARBA" id="ARBA00004651"/>
    </source>
</evidence>